<dbReference type="OrthoDB" id="7643467at2"/>
<dbReference type="PROSITE" id="PS51063">
    <property type="entry name" value="HTH_CRP_2"/>
    <property type="match status" value="1"/>
</dbReference>
<gene>
    <name evidence="5" type="ORF">E2I14_04830</name>
</gene>
<keyword evidence="2" id="KW-0238">DNA-binding</keyword>
<dbReference type="InterPro" id="IPR018490">
    <property type="entry name" value="cNMP-bd_dom_sf"/>
</dbReference>
<dbReference type="InterPro" id="IPR036388">
    <property type="entry name" value="WH-like_DNA-bd_sf"/>
</dbReference>
<dbReference type="RefSeq" id="WP_133326005.1">
    <property type="nucleotide sequence ID" value="NZ_SMYL01000002.1"/>
</dbReference>
<dbReference type="PROSITE" id="PS00042">
    <property type="entry name" value="HTH_CRP_1"/>
    <property type="match status" value="1"/>
</dbReference>
<dbReference type="InterPro" id="IPR012318">
    <property type="entry name" value="HTH_CRP"/>
</dbReference>
<dbReference type="GO" id="GO:0003677">
    <property type="term" value="F:DNA binding"/>
    <property type="evidence" value="ECO:0007669"/>
    <property type="project" value="UniProtKB-KW"/>
</dbReference>
<reference evidence="5 6" key="1">
    <citation type="submission" date="2019-03" db="EMBL/GenBank/DDBJ databases">
        <title>Sapientia aquatica gen. nov., sp. nov., isolated from a crater lake.</title>
        <authorList>
            <person name="Felfoldi T."/>
            <person name="Szabo A."/>
            <person name="Toth E."/>
            <person name="Schumann P."/>
            <person name="Keki Z."/>
            <person name="Marialigeti K."/>
            <person name="Mathe I."/>
        </authorList>
    </citation>
    <scope>NUCLEOTIDE SEQUENCE [LARGE SCALE GENOMIC DNA]</scope>
    <source>
        <strain evidence="5 6">SA-152</strain>
    </source>
</reference>
<evidence type="ECO:0000256" key="1">
    <source>
        <dbReference type="ARBA" id="ARBA00023015"/>
    </source>
</evidence>
<organism evidence="5 6">
    <name type="scientific">Sapientia aquatica</name>
    <dbReference type="NCBI Taxonomy" id="1549640"/>
    <lineage>
        <taxon>Bacteria</taxon>
        <taxon>Pseudomonadati</taxon>
        <taxon>Pseudomonadota</taxon>
        <taxon>Betaproteobacteria</taxon>
        <taxon>Burkholderiales</taxon>
        <taxon>Oxalobacteraceae</taxon>
        <taxon>Sapientia</taxon>
    </lineage>
</organism>
<dbReference type="AlphaFoldDB" id="A0A4R5W5B8"/>
<evidence type="ECO:0000256" key="2">
    <source>
        <dbReference type="ARBA" id="ARBA00023125"/>
    </source>
</evidence>
<name>A0A4R5W5B8_9BURK</name>
<dbReference type="GO" id="GO:0003700">
    <property type="term" value="F:DNA-binding transcription factor activity"/>
    <property type="evidence" value="ECO:0007669"/>
    <property type="project" value="InterPro"/>
</dbReference>
<evidence type="ECO:0000256" key="3">
    <source>
        <dbReference type="ARBA" id="ARBA00023163"/>
    </source>
</evidence>
<evidence type="ECO:0000313" key="6">
    <source>
        <dbReference type="Proteomes" id="UP000294829"/>
    </source>
</evidence>
<dbReference type="PRINTS" id="PR00034">
    <property type="entry name" value="HTHCRP"/>
</dbReference>
<dbReference type="InterPro" id="IPR018335">
    <property type="entry name" value="Tscrpt_reg_HTH_Crp-type_CS"/>
</dbReference>
<dbReference type="Gene3D" id="1.10.10.10">
    <property type="entry name" value="Winged helix-like DNA-binding domain superfamily/Winged helix DNA-binding domain"/>
    <property type="match status" value="1"/>
</dbReference>
<evidence type="ECO:0000313" key="5">
    <source>
        <dbReference type="EMBL" id="TDK67097.1"/>
    </source>
</evidence>
<feature type="domain" description="HTH crp-type" evidence="4">
    <location>
        <begin position="176"/>
        <end position="249"/>
    </location>
</feature>
<dbReference type="SMART" id="SM00419">
    <property type="entry name" value="HTH_CRP"/>
    <property type="match status" value="1"/>
</dbReference>
<dbReference type="SUPFAM" id="SSF51206">
    <property type="entry name" value="cAMP-binding domain-like"/>
    <property type="match status" value="1"/>
</dbReference>
<dbReference type="InterPro" id="IPR000595">
    <property type="entry name" value="cNMP-bd_dom"/>
</dbReference>
<dbReference type="CDD" id="cd00038">
    <property type="entry name" value="CAP_ED"/>
    <property type="match status" value="1"/>
</dbReference>
<dbReference type="InterPro" id="IPR014710">
    <property type="entry name" value="RmlC-like_jellyroll"/>
</dbReference>
<keyword evidence="6" id="KW-1185">Reference proteome</keyword>
<dbReference type="Gene3D" id="2.60.120.10">
    <property type="entry name" value="Jelly Rolls"/>
    <property type="match status" value="1"/>
</dbReference>
<dbReference type="InterPro" id="IPR036390">
    <property type="entry name" value="WH_DNA-bd_sf"/>
</dbReference>
<evidence type="ECO:0000259" key="4">
    <source>
        <dbReference type="PROSITE" id="PS51063"/>
    </source>
</evidence>
<dbReference type="EMBL" id="SMYL01000002">
    <property type="protein sequence ID" value="TDK67097.1"/>
    <property type="molecule type" value="Genomic_DNA"/>
</dbReference>
<accession>A0A4R5W5B8</accession>
<keyword evidence="1" id="KW-0805">Transcription regulation</keyword>
<dbReference type="Pfam" id="PF00027">
    <property type="entry name" value="cNMP_binding"/>
    <property type="match status" value="1"/>
</dbReference>
<dbReference type="FunFam" id="1.10.10.10:FF:000028">
    <property type="entry name" value="Fumarate/nitrate reduction transcriptional regulator Fnr"/>
    <property type="match status" value="1"/>
</dbReference>
<dbReference type="Proteomes" id="UP000294829">
    <property type="component" value="Unassembled WGS sequence"/>
</dbReference>
<protein>
    <submittedName>
        <fullName evidence="5">Cyclic nucleotide-binding domain-containing protein</fullName>
    </submittedName>
</protein>
<proteinExistence type="predicted"/>
<sequence>MTTAFAQPQNRAKTIPPPALRTSYNALKSHAKLWSTASEISELLNLPIAIQRQTDQVVFQHVHFKSGQRIHSLNQEFVNIYLVNSGFIKSIFLDEFGNEQVCHFQMKGDLLGIDGMHTGRHMSEAVALSDCDVIVIPLLKLKVCSCTFEHFERAILHIFSRQLVAQQNRLNILASKNAEARVSIFLQSLAQRFHLLGYSQTSFNLRMTRHEMGSYLGLTLETVSRTLSLLNDAGIISVQLRRIVILDAEGLKELTLTHRDIQRCMVKV</sequence>
<dbReference type="SUPFAM" id="SSF46785">
    <property type="entry name" value="Winged helix' DNA-binding domain"/>
    <property type="match status" value="1"/>
</dbReference>
<dbReference type="Pfam" id="PF13545">
    <property type="entry name" value="HTH_Crp_2"/>
    <property type="match status" value="1"/>
</dbReference>
<dbReference type="CDD" id="cd00092">
    <property type="entry name" value="HTH_CRP"/>
    <property type="match status" value="1"/>
</dbReference>
<keyword evidence="3" id="KW-0804">Transcription</keyword>
<comment type="caution">
    <text evidence="5">The sequence shown here is derived from an EMBL/GenBank/DDBJ whole genome shotgun (WGS) entry which is preliminary data.</text>
</comment>